<feature type="domain" description="Amine oxidase" evidence="2">
    <location>
        <begin position="4"/>
        <end position="248"/>
    </location>
</feature>
<dbReference type="SUPFAM" id="SSF54373">
    <property type="entry name" value="FAD-linked reductases, C-terminal domain"/>
    <property type="match status" value="1"/>
</dbReference>
<dbReference type="Proteomes" id="UP000730739">
    <property type="component" value="Unassembled WGS sequence"/>
</dbReference>
<dbReference type="EMBL" id="JAGILA010000003">
    <property type="protein sequence ID" value="MBP2236558.1"/>
    <property type="molecule type" value="Genomic_DNA"/>
</dbReference>
<reference evidence="3 4" key="1">
    <citation type="submission" date="2021-03" db="EMBL/GenBank/DDBJ databases">
        <title>Genomic Encyclopedia of Type Strains, Phase IV (KMG-IV): sequencing the most valuable type-strain genomes for metagenomic binning, comparative biology and taxonomic classification.</title>
        <authorList>
            <person name="Goeker M."/>
        </authorList>
    </citation>
    <scope>NUCLEOTIDE SEQUENCE [LARGE SCALE GENOMIC DNA]</scope>
    <source>
        <strain evidence="3 4">DSM 13372</strain>
    </source>
</reference>
<gene>
    <name evidence="3" type="ORF">J2Z31_003072</name>
</gene>
<dbReference type="InterPro" id="IPR050703">
    <property type="entry name" value="Flavin_MAO"/>
</dbReference>
<dbReference type="PANTHER" id="PTHR43563">
    <property type="entry name" value="AMINE OXIDASE"/>
    <property type="match status" value="1"/>
</dbReference>
<keyword evidence="4" id="KW-1185">Reference proteome</keyword>
<dbReference type="InterPro" id="IPR036188">
    <property type="entry name" value="FAD/NAD-bd_sf"/>
</dbReference>
<sequence>MRLVGGTSAIITALADSLPAQSIQLSARVTHFSLEGQDVVVRYVDASGTSHKHRASHVLFALPPRLLEAKVLFSPALDFATSERWRRTPTWMAPHAKFFALYDRPFWRDAGLSGTAQSMVGPLVEIHDATTASGRAALFGFIGIPADGRAAAGRDAIVSATVQQLAHLFGPEAATLRATLFKDWSDDPMTATADDRQAGGHISPDSRPWVNGKWRDYISLAGSETSLSEPGYLAGAVEAATRTANEIISKLNRSEGRPFAARSEDTRT</sequence>
<evidence type="ECO:0000313" key="3">
    <source>
        <dbReference type="EMBL" id="MBP2236558.1"/>
    </source>
</evidence>
<name>A0ABS4R0Y3_9HYPH</name>
<dbReference type="Gene3D" id="3.50.50.60">
    <property type="entry name" value="FAD/NAD(P)-binding domain"/>
    <property type="match status" value="1"/>
</dbReference>
<dbReference type="SUPFAM" id="SSF51905">
    <property type="entry name" value="FAD/NAD(P)-binding domain"/>
    <property type="match status" value="1"/>
</dbReference>
<evidence type="ECO:0000313" key="4">
    <source>
        <dbReference type="Proteomes" id="UP000730739"/>
    </source>
</evidence>
<comment type="caution">
    <text evidence="3">The sequence shown here is derived from an EMBL/GenBank/DDBJ whole genome shotgun (WGS) entry which is preliminary data.</text>
</comment>
<dbReference type="PANTHER" id="PTHR43563:SF1">
    <property type="entry name" value="AMINE OXIDASE [FLAVIN-CONTAINING] B"/>
    <property type="match status" value="1"/>
</dbReference>
<evidence type="ECO:0000256" key="1">
    <source>
        <dbReference type="ARBA" id="ARBA00005995"/>
    </source>
</evidence>
<accession>A0ABS4R0Y3</accession>
<dbReference type="InterPro" id="IPR002937">
    <property type="entry name" value="Amino_oxidase"/>
</dbReference>
<proteinExistence type="inferred from homology"/>
<organism evidence="3 4">
    <name type="scientific">Sinorhizobium kostiense</name>
    <dbReference type="NCBI Taxonomy" id="76747"/>
    <lineage>
        <taxon>Bacteria</taxon>
        <taxon>Pseudomonadati</taxon>
        <taxon>Pseudomonadota</taxon>
        <taxon>Alphaproteobacteria</taxon>
        <taxon>Hyphomicrobiales</taxon>
        <taxon>Rhizobiaceae</taxon>
        <taxon>Sinorhizobium/Ensifer group</taxon>
        <taxon>Sinorhizobium</taxon>
    </lineage>
</organism>
<dbReference type="Pfam" id="PF01593">
    <property type="entry name" value="Amino_oxidase"/>
    <property type="match status" value="1"/>
</dbReference>
<protein>
    <submittedName>
        <fullName evidence="3">Monoamine oxidase</fullName>
    </submittedName>
</protein>
<evidence type="ECO:0000259" key="2">
    <source>
        <dbReference type="Pfam" id="PF01593"/>
    </source>
</evidence>
<comment type="similarity">
    <text evidence="1">Belongs to the flavin monoamine oxidase family.</text>
</comment>